<dbReference type="HOGENOM" id="CLU_2333383_0_0_1"/>
<dbReference type="Proteomes" id="UP000008177">
    <property type="component" value="Unplaced contigs"/>
</dbReference>
<evidence type="ECO:0000313" key="2">
    <source>
        <dbReference type="Proteomes" id="UP000008177"/>
    </source>
</evidence>
<name>G2XX08_BOTF4</name>
<dbReference type="InParanoid" id="G2XX08"/>
<evidence type="ECO:0000313" key="1">
    <source>
        <dbReference type="EMBL" id="CCD44995.1"/>
    </source>
</evidence>
<proteinExistence type="predicted"/>
<protein>
    <submittedName>
        <fullName evidence="1">Uncharacterized protein</fullName>
    </submittedName>
</protein>
<gene>
    <name evidence="1" type="ORF">BofuT4_uP051040.1</name>
</gene>
<dbReference type="AlphaFoldDB" id="G2XX08"/>
<reference evidence="2" key="1">
    <citation type="journal article" date="2011" name="PLoS Genet.">
        <title>Genomic analysis of the necrotrophic fungal pathogens Sclerotinia sclerotiorum and Botrytis cinerea.</title>
        <authorList>
            <person name="Amselem J."/>
            <person name="Cuomo C.A."/>
            <person name="van Kan J.A."/>
            <person name="Viaud M."/>
            <person name="Benito E.P."/>
            <person name="Couloux A."/>
            <person name="Coutinho P.M."/>
            <person name="de Vries R.P."/>
            <person name="Dyer P.S."/>
            <person name="Fillinger S."/>
            <person name="Fournier E."/>
            <person name="Gout L."/>
            <person name="Hahn M."/>
            <person name="Kohn L."/>
            <person name="Lapalu N."/>
            <person name="Plummer K.M."/>
            <person name="Pradier J.M."/>
            <person name="Quevillon E."/>
            <person name="Sharon A."/>
            <person name="Simon A."/>
            <person name="ten Have A."/>
            <person name="Tudzynski B."/>
            <person name="Tudzynski P."/>
            <person name="Wincker P."/>
            <person name="Andrew M."/>
            <person name="Anthouard V."/>
            <person name="Beever R.E."/>
            <person name="Beffa R."/>
            <person name="Benoit I."/>
            <person name="Bouzid O."/>
            <person name="Brault B."/>
            <person name="Chen Z."/>
            <person name="Choquer M."/>
            <person name="Collemare J."/>
            <person name="Cotton P."/>
            <person name="Danchin E.G."/>
            <person name="Da Silva C."/>
            <person name="Gautier A."/>
            <person name="Giraud C."/>
            <person name="Giraud T."/>
            <person name="Gonzalez C."/>
            <person name="Grossetete S."/>
            <person name="Guldener U."/>
            <person name="Henrissat B."/>
            <person name="Howlett B.J."/>
            <person name="Kodira C."/>
            <person name="Kretschmer M."/>
            <person name="Lappartient A."/>
            <person name="Leroch M."/>
            <person name="Levis C."/>
            <person name="Mauceli E."/>
            <person name="Neuveglise C."/>
            <person name="Oeser B."/>
            <person name="Pearson M."/>
            <person name="Poulain J."/>
            <person name="Poussereau N."/>
            <person name="Quesneville H."/>
            <person name="Rascle C."/>
            <person name="Schumacher J."/>
            <person name="Segurens B."/>
            <person name="Sexton A."/>
            <person name="Silva E."/>
            <person name="Sirven C."/>
            <person name="Soanes D.M."/>
            <person name="Talbot N.J."/>
            <person name="Templeton M."/>
            <person name="Yandava C."/>
            <person name="Yarden O."/>
            <person name="Zeng Q."/>
            <person name="Rollins J.A."/>
            <person name="Lebrun M.H."/>
            <person name="Dickman M."/>
        </authorList>
    </citation>
    <scope>NUCLEOTIDE SEQUENCE [LARGE SCALE GENOMIC DNA]</scope>
    <source>
        <strain evidence="2">T4</strain>
    </source>
</reference>
<sequence length="98" mass="10973">MDIHKHARKSKYEETGKIVCLQWTEGHFPFTNVLPSNGIENGMELHCIELDSGGGKLGTSNIMNGIDPKTCGERHNHILGYVGAAMWERNADYVSRCR</sequence>
<accession>G2XX08</accession>
<organism evidence="1 2">
    <name type="scientific">Botryotinia fuckeliana (strain T4)</name>
    <name type="common">Noble rot fungus</name>
    <name type="synonym">Botrytis cinerea</name>
    <dbReference type="NCBI Taxonomy" id="999810"/>
    <lineage>
        <taxon>Eukaryota</taxon>
        <taxon>Fungi</taxon>
        <taxon>Dikarya</taxon>
        <taxon>Ascomycota</taxon>
        <taxon>Pezizomycotina</taxon>
        <taxon>Leotiomycetes</taxon>
        <taxon>Helotiales</taxon>
        <taxon>Sclerotiniaceae</taxon>
        <taxon>Botrytis</taxon>
    </lineage>
</organism>
<dbReference type="EMBL" id="FQ790274">
    <property type="protein sequence ID" value="CCD44995.1"/>
    <property type="molecule type" value="Genomic_DNA"/>
</dbReference>